<protein>
    <recommendedName>
        <fullName evidence="1">Adaptor protein ClpS core domain-containing protein</fullName>
    </recommendedName>
</protein>
<reference evidence="2" key="1">
    <citation type="submission" date="2018-05" db="EMBL/GenBank/DDBJ databases">
        <authorList>
            <person name="Lanie J.A."/>
            <person name="Ng W.-L."/>
            <person name="Kazmierczak K.M."/>
            <person name="Andrzejewski T.M."/>
            <person name="Davidsen T.M."/>
            <person name="Wayne K.J."/>
            <person name="Tettelin H."/>
            <person name="Glass J.I."/>
            <person name="Rusch D."/>
            <person name="Podicherti R."/>
            <person name="Tsui H.-C.T."/>
            <person name="Winkler M.E."/>
        </authorList>
    </citation>
    <scope>NUCLEOTIDE SEQUENCE</scope>
</reference>
<dbReference type="Gene3D" id="3.30.1390.10">
    <property type="match status" value="1"/>
</dbReference>
<sequence length="60" mass="6778">MSIFNHDMQTSQELTQKVHDEGMAVVAILPYEIAEQKGIETTVLSRNNNHPLQVKIEADN</sequence>
<dbReference type="SUPFAM" id="SSF54736">
    <property type="entry name" value="ClpS-like"/>
    <property type="match status" value="1"/>
</dbReference>
<name>A0A382NCZ8_9ZZZZ</name>
<organism evidence="2">
    <name type="scientific">marine metagenome</name>
    <dbReference type="NCBI Taxonomy" id="408172"/>
    <lineage>
        <taxon>unclassified sequences</taxon>
        <taxon>metagenomes</taxon>
        <taxon>ecological metagenomes</taxon>
    </lineage>
</organism>
<dbReference type="AlphaFoldDB" id="A0A382NCZ8"/>
<dbReference type="InterPro" id="IPR014719">
    <property type="entry name" value="Ribosomal_bL12_C/ClpS-like"/>
</dbReference>
<dbReference type="EMBL" id="UINC01099253">
    <property type="protein sequence ID" value="SVC58378.1"/>
    <property type="molecule type" value="Genomic_DNA"/>
</dbReference>
<feature type="domain" description="Adaptor protein ClpS core" evidence="1">
    <location>
        <begin position="1"/>
        <end position="54"/>
    </location>
</feature>
<dbReference type="Pfam" id="PF02617">
    <property type="entry name" value="ClpS"/>
    <property type="match status" value="1"/>
</dbReference>
<dbReference type="GO" id="GO:0030163">
    <property type="term" value="P:protein catabolic process"/>
    <property type="evidence" value="ECO:0007669"/>
    <property type="project" value="InterPro"/>
</dbReference>
<proteinExistence type="predicted"/>
<gene>
    <name evidence="2" type="ORF">METZ01_LOCUS311232</name>
</gene>
<evidence type="ECO:0000259" key="1">
    <source>
        <dbReference type="Pfam" id="PF02617"/>
    </source>
</evidence>
<dbReference type="InterPro" id="IPR003769">
    <property type="entry name" value="ClpS_core"/>
</dbReference>
<accession>A0A382NCZ8</accession>
<evidence type="ECO:0000313" key="2">
    <source>
        <dbReference type="EMBL" id="SVC58378.1"/>
    </source>
</evidence>